<reference evidence="1 2" key="1">
    <citation type="submission" date="2016-02" db="EMBL/GenBank/DDBJ databases">
        <title>Comparison of Clostridium stercorarium subspecies using comparative genomics and transcriptomics.</title>
        <authorList>
            <person name="Schellenberg J."/>
            <person name="Thallinger G."/>
            <person name="Levin D.B."/>
            <person name="Zhang X."/>
            <person name="Alvare G."/>
            <person name="Fristensky B."/>
            <person name="Sparling R."/>
        </authorList>
    </citation>
    <scope>NUCLEOTIDE SEQUENCE [LARGE SCALE GENOMIC DNA]</scope>
    <source>
        <strain evidence="1 2">DSM 2910</strain>
    </source>
</reference>
<dbReference type="EMBL" id="CP014672">
    <property type="protein sequence ID" value="ANW97710.1"/>
    <property type="molecule type" value="Genomic_DNA"/>
</dbReference>
<gene>
    <name evidence="1" type="ORF">CSTERTH_01020</name>
</gene>
<organism evidence="1 2">
    <name type="scientific">Thermoclostridium stercorarium subsp. thermolacticum DSM 2910</name>
    <dbReference type="NCBI Taxonomy" id="1121336"/>
    <lineage>
        <taxon>Bacteria</taxon>
        <taxon>Bacillati</taxon>
        <taxon>Bacillota</taxon>
        <taxon>Clostridia</taxon>
        <taxon>Eubacteriales</taxon>
        <taxon>Oscillospiraceae</taxon>
        <taxon>Thermoclostridium</taxon>
    </lineage>
</organism>
<name>A0A1B1YAA6_THEST</name>
<accession>A0A1B1YAA6</accession>
<protein>
    <submittedName>
        <fullName evidence="1">Uncharacterized protein</fullName>
    </submittedName>
</protein>
<sequence length="63" mass="7517">MFELVELKTGRIIERYDYDFDEFIKTKYGGFFSLIIDDVFTSGDVRPEFAWRRSKTTELVNIP</sequence>
<evidence type="ECO:0000313" key="1">
    <source>
        <dbReference type="EMBL" id="ANW97710.1"/>
    </source>
</evidence>
<proteinExistence type="predicted"/>
<dbReference type="AlphaFoldDB" id="A0A1B1YAA6"/>
<dbReference type="RefSeq" id="WP_065821254.1">
    <property type="nucleotide sequence ID" value="NZ_CP014672.1"/>
</dbReference>
<evidence type="ECO:0000313" key="2">
    <source>
        <dbReference type="Proteomes" id="UP000092971"/>
    </source>
</evidence>
<dbReference type="Proteomes" id="UP000092971">
    <property type="component" value="Chromosome"/>
</dbReference>